<comment type="caution">
    <text evidence="2">The sequence shown here is derived from an EMBL/GenBank/DDBJ whole genome shotgun (WGS) entry which is preliminary data.</text>
</comment>
<evidence type="ECO:0000256" key="1">
    <source>
        <dbReference type="SAM" id="Phobius"/>
    </source>
</evidence>
<evidence type="ECO:0008006" key="4">
    <source>
        <dbReference type="Google" id="ProtNLM"/>
    </source>
</evidence>
<gene>
    <name evidence="2" type="ORF">ACFQS9_21110</name>
</gene>
<dbReference type="Proteomes" id="UP001596484">
    <property type="component" value="Unassembled WGS sequence"/>
</dbReference>
<keyword evidence="1" id="KW-0472">Membrane</keyword>
<keyword evidence="1" id="KW-1133">Transmembrane helix</keyword>
<feature type="transmembrane region" description="Helical" evidence="1">
    <location>
        <begin position="74"/>
        <end position="94"/>
    </location>
</feature>
<keyword evidence="3" id="KW-1185">Reference proteome</keyword>
<accession>A0ABW2S2X1</accession>
<reference evidence="3" key="1">
    <citation type="journal article" date="2019" name="Int. J. Syst. Evol. Microbiol.">
        <title>The Global Catalogue of Microorganisms (GCM) 10K type strain sequencing project: providing services to taxonomists for standard genome sequencing and annotation.</title>
        <authorList>
            <consortium name="The Broad Institute Genomics Platform"/>
            <consortium name="The Broad Institute Genome Sequencing Center for Infectious Disease"/>
            <person name="Wu L."/>
            <person name="Ma J."/>
        </authorList>
    </citation>
    <scope>NUCLEOTIDE SEQUENCE [LARGE SCALE GENOMIC DNA]</scope>
    <source>
        <strain evidence="3">ICMP 19430</strain>
    </source>
</reference>
<organism evidence="2 3">
    <name type="scientific">Rhodococcus daqingensis</name>
    <dbReference type="NCBI Taxonomy" id="2479363"/>
    <lineage>
        <taxon>Bacteria</taxon>
        <taxon>Bacillati</taxon>
        <taxon>Actinomycetota</taxon>
        <taxon>Actinomycetes</taxon>
        <taxon>Mycobacteriales</taxon>
        <taxon>Nocardiaceae</taxon>
        <taxon>Rhodococcus</taxon>
    </lineage>
</organism>
<evidence type="ECO:0000313" key="2">
    <source>
        <dbReference type="EMBL" id="MFC7450399.1"/>
    </source>
</evidence>
<proteinExistence type="predicted"/>
<keyword evidence="1" id="KW-0812">Transmembrane</keyword>
<sequence>MEIRKVADRRPPGTGAARVYGEPYETAQGATIITVARLGGGRCGTRDVAAVPVGVFVIHDGEVAWEPAVDETRIALMALSIGLASAVLATLAVLRRPPWPDLSRR</sequence>
<dbReference type="RefSeq" id="WP_378408218.1">
    <property type="nucleotide sequence ID" value="NZ_JBHTCS010000024.1"/>
</dbReference>
<name>A0ABW2S2X1_9NOCA</name>
<evidence type="ECO:0000313" key="3">
    <source>
        <dbReference type="Proteomes" id="UP001596484"/>
    </source>
</evidence>
<dbReference type="EMBL" id="JBHTCS010000024">
    <property type="protein sequence ID" value="MFC7450399.1"/>
    <property type="molecule type" value="Genomic_DNA"/>
</dbReference>
<protein>
    <recommendedName>
        <fullName evidence="4">Sporulation protein</fullName>
    </recommendedName>
</protein>